<dbReference type="InterPro" id="IPR023631">
    <property type="entry name" value="Amidase_dom"/>
</dbReference>
<dbReference type="AlphaFoldDB" id="A0AA39WH11"/>
<name>A0AA39WH11_9PEZI</name>
<gene>
    <name evidence="2" type="ORF">B0T17DRAFT_583115</name>
</gene>
<protein>
    <submittedName>
        <fullName evidence="2">Amidase signature domain-containing protein</fullName>
    </submittedName>
</protein>
<dbReference type="PANTHER" id="PTHR42678:SF34">
    <property type="entry name" value="OS04G0183300 PROTEIN"/>
    <property type="match status" value="1"/>
</dbReference>
<keyword evidence="3" id="KW-1185">Reference proteome</keyword>
<dbReference type="EMBL" id="JAULSR010000007">
    <property type="protein sequence ID" value="KAK0615227.1"/>
    <property type="molecule type" value="Genomic_DNA"/>
</dbReference>
<dbReference type="Pfam" id="PF01425">
    <property type="entry name" value="Amidase"/>
    <property type="match status" value="1"/>
</dbReference>
<dbReference type="PANTHER" id="PTHR42678">
    <property type="entry name" value="AMIDASE"/>
    <property type="match status" value="1"/>
</dbReference>
<sequence length="541" mass="58495">MPDSIKIPSLPETDGPKAACASLRFATITDLRAGLDAGLFTSKHLTDTYMARIREVNDILRPVSQLSSNATSTAELLDAELAAGKRRGPLHGIPVLIKDMINTTDDMHSSAGCTGLVDARPRSEATVVSKLREAGAIIMGKATTSQWAKCRSEHSAPNGWSPTTGQCLGVFCDNQDPSGSSSGSAVAMSLGLAAVTLGTETQGSIITPSSWGAVVGFKPTVGVVSRHGIYIVSRLQDSVGVIGASVMDVAMVLNVIAGPDEKDNFTIKDTRDTERIERPLDYTTACAQGNLVGLRIGVPRHVFPPIVFRNQQLDGAVSVLANLGATIVDDVKFSEFYEEFYDDLDDEWHLSFLTDLRDNMKDFLASFETNPHDLHTLADLIKYTAETPTEMATEYGMDMWQQAEKVGQENSPDSAAVKASRERRRHMQNQIPELLDKYSCDLLVLPGATQITAELGGCPVLLVPLACYPEGHPVSRNRFGRVETGPGVPFGIEFVGRRHSDLALLRAGHAFEQATAARRKIMPVMEPKTELWDGEATSGII</sequence>
<evidence type="ECO:0000313" key="2">
    <source>
        <dbReference type="EMBL" id="KAK0615227.1"/>
    </source>
</evidence>
<dbReference type="InterPro" id="IPR036928">
    <property type="entry name" value="AS_sf"/>
</dbReference>
<reference evidence="2" key="1">
    <citation type="submission" date="2023-06" db="EMBL/GenBank/DDBJ databases">
        <title>Genome-scale phylogeny and comparative genomics of the fungal order Sordariales.</title>
        <authorList>
            <consortium name="Lawrence Berkeley National Laboratory"/>
            <person name="Hensen N."/>
            <person name="Bonometti L."/>
            <person name="Westerberg I."/>
            <person name="Brannstrom I.O."/>
            <person name="Guillou S."/>
            <person name="Cros-Aarteil S."/>
            <person name="Calhoun S."/>
            <person name="Haridas S."/>
            <person name="Kuo A."/>
            <person name="Mondo S."/>
            <person name="Pangilinan J."/>
            <person name="Riley R."/>
            <person name="LaButti K."/>
            <person name="Andreopoulos B."/>
            <person name="Lipzen A."/>
            <person name="Chen C."/>
            <person name="Yanf M."/>
            <person name="Daum C."/>
            <person name="Ng V."/>
            <person name="Clum A."/>
            <person name="Steindorff A."/>
            <person name="Ohm R."/>
            <person name="Martin F."/>
            <person name="Silar P."/>
            <person name="Natvig D."/>
            <person name="Lalanne C."/>
            <person name="Gautier V."/>
            <person name="Ament-velasquez S.L."/>
            <person name="Kruys A."/>
            <person name="Hutchinson M.I."/>
            <person name="Powell A.J."/>
            <person name="Barry K."/>
            <person name="Miller A.N."/>
            <person name="Grigoriev I.V."/>
            <person name="Debuchy R."/>
            <person name="Gladieux P."/>
            <person name="Thoren M.H."/>
            <person name="Johannesson H."/>
        </authorList>
    </citation>
    <scope>NUCLEOTIDE SEQUENCE</scope>
    <source>
        <strain evidence="2">SMH3391-2</strain>
    </source>
</reference>
<feature type="domain" description="Amidase" evidence="1">
    <location>
        <begin position="45"/>
        <end position="456"/>
    </location>
</feature>
<dbReference type="SUPFAM" id="SSF75304">
    <property type="entry name" value="Amidase signature (AS) enzymes"/>
    <property type="match status" value="1"/>
</dbReference>
<proteinExistence type="predicted"/>
<comment type="caution">
    <text evidence="2">The sequence shown here is derived from an EMBL/GenBank/DDBJ whole genome shotgun (WGS) entry which is preliminary data.</text>
</comment>
<dbReference type="Gene3D" id="3.90.1300.10">
    <property type="entry name" value="Amidase signature (AS) domain"/>
    <property type="match status" value="1"/>
</dbReference>
<dbReference type="Proteomes" id="UP001174934">
    <property type="component" value="Unassembled WGS sequence"/>
</dbReference>
<evidence type="ECO:0000313" key="3">
    <source>
        <dbReference type="Proteomes" id="UP001174934"/>
    </source>
</evidence>
<organism evidence="2 3">
    <name type="scientific">Bombardia bombarda</name>
    <dbReference type="NCBI Taxonomy" id="252184"/>
    <lineage>
        <taxon>Eukaryota</taxon>
        <taxon>Fungi</taxon>
        <taxon>Dikarya</taxon>
        <taxon>Ascomycota</taxon>
        <taxon>Pezizomycotina</taxon>
        <taxon>Sordariomycetes</taxon>
        <taxon>Sordariomycetidae</taxon>
        <taxon>Sordariales</taxon>
        <taxon>Lasiosphaeriaceae</taxon>
        <taxon>Bombardia</taxon>
    </lineage>
</organism>
<evidence type="ECO:0000259" key="1">
    <source>
        <dbReference type="Pfam" id="PF01425"/>
    </source>
</evidence>
<accession>A0AA39WH11</accession>